<keyword evidence="1" id="KW-0732">Signal</keyword>
<name>A0AAW9RBW5_9GAMM</name>
<evidence type="ECO:0000313" key="3">
    <source>
        <dbReference type="Proteomes" id="UP001359886"/>
    </source>
</evidence>
<sequence>MESPPVCRVRRVVSRFCLLLTVAAVSLGNASVLWAAAALNVVPNANFDVDGDGNNAIPFGDDQFCDDGIRYQQLYPGDEVGGPNIGSMAFRLDASESDVGGVILEDVTVTLSSTLATRTTLSARFEDNIGPDAQVVYTGDVLAELTTSGSGTNPFDLYIDFDTPFEFDGSNANLLVDVVIRQCEDMKTFSLDSVNTHPVLSRVWSPDKDNEIAYGGEDDAVDSVGLVTEFYIFSDGVVYVPYVMGAGGNWAVDGHNGEGFLFEPLGGGLVVVFWFTYDLFGNPMWMIGVADTLDFADDPLTGENVGTVDMYRTQGPVFGPDFDPADYQETYMGPVTFRLNGCLASEGATGEVQYNFDFGFGSGTYTITKLYDIYKNDCGPSAAPVVIQH</sequence>
<evidence type="ECO:0000256" key="1">
    <source>
        <dbReference type="SAM" id="SignalP"/>
    </source>
</evidence>
<reference evidence="2 3" key="1">
    <citation type="submission" date="2024-02" db="EMBL/GenBank/DDBJ databases">
        <title>A novel Wenzhouxiangellaceae bacterium, isolated from coastal sediments.</title>
        <authorList>
            <person name="Du Z.-J."/>
            <person name="Ye Y.-Q."/>
            <person name="Zhang X.-Y."/>
        </authorList>
    </citation>
    <scope>NUCLEOTIDE SEQUENCE [LARGE SCALE GENOMIC DNA]</scope>
    <source>
        <strain evidence="2 3">CH-27</strain>
    </source>
</reference>
<dbReference type="EMBL" id="JAZHOG010000001">
    <property type="protein sequence ID" value="MEJ8566359.1"/>
    <property type="molecule type" value="Genomic_DNA"/>
</dbReference>
<comment type="caution">
    <text evidence="2">The sequence shown here is derived from an EMBL/GenBank/DDBJ whole genome shotgun (WGS) entry which is preliminary data.</text>
</comment>
<feature type="signal peptide" evidence="1">
    <location>
        <begin position="1"/>
        <end position="35"/>
    </location>
</feature>
<dbReference type="RefSeq" id="WP_354693679.1">
    <property type="nucleotide sequence ID" value="NZ_JAZHOG010000001.1"/>
</dbReference>
<feature type="chain" id="PRO_5043712678" evidence="1">
    <location>
        <begin position="36"/>
        <end position="389"/>
    </location>
</feature>
<keyword evidence="3" id="KW-1185">Reference proteome</keyword>
<dbReference type="AlphaFoldDB" id="A0AAW9RBW5"/>
<protein>
    <submittedName>
        <fullName evidence="2">Uncharacterized protein</fullName>
    </submittedName>
</protein>
<accession>A0AAW9RBW5</accession>
<dbReference type="Proteomes" id="UP001359886">
    <property type="component" value="Unassembled WGS sequence"/>
</dbReference>
<organism evidence="2 3">
    <name type="scientific">Elongatibacter sediminis</name>
    <dbReference type="NCBI Taxonomy" id="3119006"/>
    <lineage>
        <taxon>Bacteria</taxon>
        <taxon>Pseudomonadati</taxon>
        <taxon>Pseudomonadota</taxon>
        <taxon>Gammaproteobacteria</taxon>
        <taxon>Chromatiales</taxon>
        <taxon>Wenzhouxiangellaceae</taxon>
        <taxon>Elongatibacter</taxon>
    </lineage>
</organism>
<proteinExistence type="predicted"/>
<evidence type="ECO:0000313" key="2">
    <source>
        <dbReference type="EMBL" id="MEJ8566359.1"/>
    </source>
</evidence>
<gene>
    <name evidence="2" type="ORF">V3330_01870</name>
</gene>